<proteinExistence type="inferred from homology"/>
<dbReference type="PANTHER" id="PTHR33376:SF7">
    <property type="entry name" value="C4-DICARBOXYLATE-BINDING PROTEIN DCTB"/>
    <property type="match status" value="1"/>
</dbReference>
<evidence type="ECO:0000256" key="2">
    <source>
        <dbReference type="ARBA" id="ARBA00022448"/>
    </source>
</evidence>
<accession>A0A160PQE4</accession>
<protein>
    <submittedName>
        <fullName evidence="4">C4-dicarboxylate transport system, periplasmic component</fullName>
    </submittedName>
</protein>
<reference evidence="4 5" key="1">
    <citation type="submission" date="2016-02" db="EMBL/GenBank/DDBJ databases">
        <title>Corynebacterium glutamicum N24 whole genome sequencing project.</title>
        <authorList>
            <person name="Matsutani M."/>
            <person name="Nangtapong N."/>
            <person name="Yakushi T."/>
            <person name="Matsushita K."/>
        </authorList>
    </citation>
    <scope>NUCLEOTIDE SEQUENCE [LARGE SCALE GENOMIC DNA]</scope>
    <source>
        <strain evidence="4 5">N24</strain>
    </source>
</reference>
<dbReference type="NCBIfam" id="NF037995">
    <property type="entry name" value="TRAP_S1"/>
    <property type="match status" value="1"/>
</dbReference>
<dbReference type="Proteomes" id="UP000218244">
    <property type="component" value="Chromosome"/>
</dbReference>
<gene>
    <name evidence="4" type="ORF">N24_0188</name>
</gene>
<organism evidence="4 5">
    <name type="scientific">Corynebacterium suranareeae</name>
    <dbReference type="NCBI Taxonomy" id="2506452"/>
    <lineage>
        <taxon>Bacteria</taxon>
        <taxon>Bacillati</taxon>
        <taxon>Actinomycetota</taxon>
        <taxon>Actinomycetes</taxon>
        <taxon>Mycobacteriales</taxon>
        <taxon>Corynebacteriaceae</taxon>
        <taxon>Corynebacterium</taxon>
    </lineage>
</organism>
<keyword evidence="5" id="KW-1185">Reference proteome</keyword>
<dbReference type="RefSeq" id="WP_231910786.1">
    <property type="nucleotide sequence ID" value="NZ_AP017369.1"/>
</dbReference>
<evidence type="ECO:0000256" key="3">
    <source>
        <dbReference type="ARBA" id="ARBA00022729"/>
    </source>
</evidence>
<dbReference type="Pfam" id="PF03480">
    <property type="entry name" value="DctP"/>
    <property type="match status" value="1"/>
</dbReference>
<dbReference type="Gene3D" id="3.40.190.170">
    <property type="entry name" value="Bacterial extracellular solute-binding protein, family 7"/>
    <property type="match status" value="1"/>
</dbReference>
<dbReference type="InterPro" id="IPR038404">
    <property type="entry name" value="TRAP_DctP_sf"/>
</dbReference>
<dbReference type="EMBL" id="AP017369">
    <property type="protein sequence ID" value="BAU94450.1"/>
    <property type="molecule type" value="Genomic_DNA"/>
</dbReference>
<evidence type="ECO:0000256" key="1">
    <source>
        <dbReference type="ARBA" id="ARBA00009023"/>
    </source>
</evidence>
<dbReference type="GO" id="GO:0055085">
    <property type="term" value="P:transmembrane transport"/>
    <property type="evidence" value="ECO:0007669"/>
    <property type="project" value="InterPro"/>
</dbReference>
<dbReference type="KEGG" id="csur:N24_0188"/>
<dbReference type="InterPro" id="IPR018389">
    <property type="entry name" value="DctP_fam"/>
</dbReference>
<evidence type="ECO:0000313" key="4">
    <source>
        <dbReference type="EMBL" id="BAU94450.1"/>
    </source>
</evidence>
<keyword evidence="2" id="KW-0813">Transport</keyword>
<comment type="similarity">
    <text evidence="1">Belongs to the bacterial solute-binding protein 7 family.</text>
</comment>
<name>A0A160PQE4_9CORY</name>
<keyword evidence="3" id="KW-0732">Signal</keyword>
<evidence type="ECO:0000313" key="5">
    <source>
        <dbReference type="Proteomes" id="UP000218244"/>
    </source>
</evidence>
<dbReference type="PANTHER" id="PTHR33376">
    <property type="match status" value="1"/>
</dbReference>
<dbReference type="CDD" id="cd13666">
    <property type="entry name" value="PBP2_TRAP_DctP_like_1"/>
    <property type="match status" value="1"/>
</dbReference>
<dbReference type="AlphaFoldDB" id="A0A160PQE4"/>
<sequence>MSHITQHSSTVAQFLKIWNRESVIREICFQETHNPDTNPHFREMRNLMNALPTGRPVRKTFRNVIATMAITSTFALAACSGSSDSASSSGGEEGGGFDEVTLSYSDLTSSTSGAGVAVQGWIDEIAEKSGDNVIIEPYWSSSLLTSADALSGTGSGVSDFTYTVVTYQPQALPVTNWMNEQGSLPLDSYPQSQLQTVGVMNELFNTEDAIKEFESQGVKFLASTSVAGKYDLLCSKEVSDQTDLSGLRVRAPGPVWAAEAEALGMTVVNVAQGEAYEALQRGLVDCQIGAPFMYEDYGLNEVAKHYYPAGFSANMGLVLLMNLDRWESLSPETQELLQSSMQSYATARTQADIESHMKFMNRRDELGIITHDASEMDEVLGKFQESQRESWIDHAPPGVTDPEATGEALSAAIESWADTVTEDVAPVAPGEVASESIDDFPAWQERLAETFNN</sequence>